<evidence type="ECO:0000259" key="1">
    <source>
        <dbReference type="Pfam" id="PF04909"/>
    </source>
</evidence>
<keyword evidence="3" id="KW-1185">Reference proteome</keyword>
<dbReference type="InterPro" id="IPR052358">
    <property type="entry name" value="Aro_Compnd_Degr_Hydrolases"/>
</dbReference>
<keyword evidence="2" id="KW-0378">Hydrolase</keyword>
<sequence>MPERCQPARTTVHPPKKKAPPDACDCHIHIVGPVEHYPLSEQRAYTPAEASLSQYEHVQTILGTERVVIVQPSFYGTDNRCTLDALKHFGLQRSRGIAVIEPTVSDAELQNMHEAGIRGVRINLVTAGGPPVDHLTKMAERIAPLGWHTQVYVDGEQLAELALLLHRLPTEVVIDHMGHIPTAWGVDHPAVDTLCALLDNGRTWVKLCGYRSSSAGYPFADVDPLATRLVNAAPERCIWGTDWPHPSFESTLPDDGELLDALMRWAPTSALQQRILVDNPARLYGFA</sequence>
<dbReference type="EC" id="3.1.1.57" evidence="2"/>
<dbReference type="RefSeq" id="WP_007177721.1">
    <property type="nucleotide sequence ID" value="NZ_LR699554.1"/>
</dbReference>
<dbReference type="InterPro" id="IPR032466">
    <property type="entry name" value="Metal_Hydrolase"/>
</dbReference>
<evidence type="ECO:0000313" key="2">
    <source>
        <dbReference type="EMBL" id="VVD33440.1"/>
    </source>
</evidence>
<dbReference type="GO" id="GO:0047554">
    <property type="term" value="F:2-pyrone-4,6-dicarboxylate lactonase activity"/>
    <property type="evidence" value="ECO:0007669"/>
    <property type="project" value="UniProtKB-EC"/>
</dbReference>
<proteinExistence type="predicted"/>
<dbReference type="AlphaFoldDB" id="A0A5Q4ZQU1"/>
<dbReference type="PANTHER" id="PTHR35563:SF2">
    <property type="entry name" value="BARREL METAL-DEPENDENT HYDROLASE, PUTATIVE (AFU_ORTHOLOGUE AFUA_1G16240)-RELATED"/>
    <property type="match status" value="1"/>
</dbReference>
<dbReference type="EMBL" id="LR699554">
    <property type="protein sequence ID" value="VVD33440.1"/>
    <property type="molecule type" value="Genomic_DNA"/>
</dbReference>
<dbReference type="KEGG" id="pdio:PDMSB3_2156.1"/>
<feature type="domain" description="Amidohydrolase-related" evidence="1">
    <location>
        <begin position="24"/>
        <end position="286"/>
    </location>
</feature>
<dbReference type="PANTHER" id="PTHR35563">
    <property type="entry name" value="BARREL METAL-DEPENDENT HYDROLASE, PUTATIVE (AFU_ORTHOLOGUE AFUA_1G16240)-RELATED"/>
    <property type="match status" value="1"/>
</dbReference>
<protein>
    <submittedName>
        <fullName evidence="2">2-pyrone-4,6-dicarbaxylate hydrolase</fullName>
        <ecNumber evidence="2">3.1.1.57</ecNumber>
    </submittedName>
</protein>
<dbReference type="InterPro" id="IPR006680">
    <property type="entry name" value="Amidohydro-rel"/>
</dbReference>
<organism evidence="2 3">
    <name type="scientific">Paraburkholderia dioscoreae</name>
    <dbReference type="NCBI Taxonomy" id="2604047"/>
    <lineage>
        <taxon>Bacteria</taxon>
        <taxon>Pseudomonadati</taxon>
        <taxon>Pseudomonadota</taxon>
        <taxon>Betaproteobacteria</taxon>
        <taxon>Burkholderiales</taxon>
        <taxon>Burkholderiaceae</taxon>
        <taxon>Paraburkholderia</taxon>
    </lineage>
</organism>
<gene>
    <name evidence="2" type="primary">pmdD</name>
    <name evidence="2" type="ORF">PDMSB3_2156</name>
</gene>
<dbReference type="Gene3D" id="3.20.20.140">
    <property type="entry name" value="Metal-dependent hydrolases"/>
    <property type="match status" value="1"/>
</dbReference>
<name>A0A5Q4ZQU1_9BURK</name>
<accession>A0A5Q4ZQU1</accession>
<dbReference type="Proteomes" id="UP000325811">
    <property type="component" value="Chromosome II"/>
</dbReference>
<evidence type="ECO:0000313" key="3">
    <source>
        <dbReference type="Proteomes" id="UP000325811"/>
    </source>
</evidence>
<dbReference type="SUPFAM" id="SSF51556">
    <property type="entry name" value="Metallo-dependent hydrolases"/>
    <property type="match status" value="1"/>
</dbReference>
<reference evidence="2 3" key="1">
    <citation type="submission" date="2019-08" db="EMBL/GenBank/DDBJ databases">
        <authorList>
            <person name="Herpell B J."/>
        </authorList>
    </citation>
    <scope>NUCLEOTIDE SEQUENCE [LARGE SCALE GENOMIC DNA]</scope>
    <source>
        <strain evidence="3">Msb3</strain>
    </source>
</reference>
<dbReference type="Pfam" id="PF04909">
    <property type="entry name" value="Amidohydro_2"/>
    <property type="match status" value="1"/>
</dbReference>